<dbReference type="KEGG" id="pbr:PB2503_06627"/>
<dbReference type="PANTHER" id="PTHR30160">
    <property type="entry name" value="TETRAACYLDISACCHARIDE 4'-KINASE-RELATED"/>
    <property type="match status" value="1"/>
</dbReference>
<organism evidence="3 4">
    <name type="scientific">Parvularcula bermudensis (strain ATCC BAA-594 / HTCC2503 / KCTC 12087)</name>
    <dbReference type="NCBI Taxonomy" id="314260"/>
    <lineage>
        <taxon>Bacteria</taxon>
        <taxon>Pseudomonadati</taxon>
        <taxon>Pseudomonadota</taxon>
        <taxon>Alphaproteobacteria</taxon>
        <taxon>Parvularculales</taxon>
        <taxon>Parvularculaceae</taxon>
        <taxon>Parvularcula</taxon>
    </lineage>
</organism>
<dbReference type="GO" id="GO:0005829">
    <property type="term" value="C:cytosol"/>
    <property type="evidence" value="ECO:0007669"/>
    <property type="project" value="TreeGrafter"/>
</dbReference>
<dbReference type="STRING" id="314260.PB2503_06627"/>
<keyword evidence="2 3" id="KW-0808">Transferase</keyword>
<dbReference type="GO" id="GO:0009244">
    <property type="term" value="P:lipopolysaccharide core region biosynthetic process"/>
    <property type="evidence" value="ECO:0007669"/>
    <property type="project" value="TreeGrafter"/>
</dbReference>
<accession>E0TI52</accession>
<evidence type="ECO:0000256" key="2">
    <source>
        <dbReference type="ARBA" id="ARBA00022679"/>
    </source>
</evidence>
<dbReference type="Gene3D" id="3.40.50.2000">
    <property type="entry name" value="Glycogen Phosphorylase B"/>
    <property type="match status" value="2"/>
</dbReference>
<dbReference type="Pfam" id="PF01075">
    <property type="entry name" value="Glyco_transf_9"/>
    <property type="match status" value="1"/>
</dbReference>
<dbReference type="PANTHER" id="PTHR30160:SF1">
    <property type="entry name" value="LIPOPOLYSACCHARIDE 1,2-N-ACETYLGLUCOSAMINETRANSFERASE-RELATED"/>
    <property type="match status" value="1"/>
</dbReference>
<dbReference type="CAZy" id="GT9">
    <property type="family name" value="Glycosyltransferase Family 9"/>
</dbReference>
<dbReference type="SUPFAM" id="SSF53756">
    <property type="entry name" value="UDP-Glycosyltransferase/glycogen phosphorylase"/>
    <property type="match status" value="1"/>
</dbReference>
<gene>
    <name evidence="3" type="ordered locus">PB2503_06627</name>
</gene>
<proteinExistence type="predicted"/>
<evidence type="ECO:0000313" key="3">
    <source>
        <dbReference type="EMBL" id="ADM09391.1"/>
    </source>
</evidence>
<evidence type="ECO:0000313" key="4">
    <source>
        <dbReference type="Proteomes" id="UP000001302"/>
    </source>
</evidence>
<dbReference type="InterPro" id="IPR002201">
    <property type="entry name" value="Glyco_trans_9"/>
</dbReference>
<dbReference type="GO" id="GO:0008713">
    <property type="term" value="F:ADP-heptose-lipopolysaccharide heptosyltransferase activity"/>
    <property type="evidence" value="ECO:0007669"/>
    <property type="project" value="TreeGrafter"/>
</dbReference>
<dbReference type="EMBL" id="CP002156">
    <property type="protein sequence ID" value="ADM09391.1"/>
    <property type="molecule type" value="Genomic_DNA"/>
</dbReference>
<dbReference type="InterPro" id="IPR051199">
    <property type="entry name" value="LPS_LOS_Heptosyltrfase"/>
</dbReference>
<dbReference type="AlphaFoldDB" id="E0TI52"/>
<name>E0TI52_PARBH</name>
<keyword evidence="1" id="KW-0328">Glycosyltransferase</keyword>
<dbReference type="eggNOG" id="COG0859">
    <property type="taxonomic scope" value="Bacteria"/>
</dbReference>
<reference evidence="3 4" key="2">
    <citation type="journal article" date="2011" name="J. Bacteriol.">
        <title>Complete genome sequence of strain HTCC2503T of Parvularcula bermudensis, the type species of the order "Parvularculales" in the class Alphaproteobacteria.</title>
        <authorList>
            <person name="Oh H.M."/>
            <person name="Kang I."/>
            <person name="Vergin K.L."/>
            <person name="Kang D."/>
            <person name="Rhee K.H."/>
            <person name="Giovannoni S.J."/>
            <person name="Cho J.C."/>
        </authorList>
    </citation>
    <scope>NUCLEOTIDE SEQUENCE [LARGE SCALE GENOMIC DNA]</scope>
    <source>
        <strain evidence="4">ATCC BAA-594 / HTCC2503 / KCTC 12087</strain>
    </source>
</reference>
<keyword evidence="4" id="KW-1185">Reference proteome</keyword>
<reference evidence="4" key="1">
    <citation type="submission" date="2010-08" db="EMBL/GenBank/DDBJ databases">
        <title>Genome sequence of Parvularcula bermudensis HTCC2503.</title>
        <authorList>
            <person name="Kang D.-M."/>
            <person name="Oh H.-M."/>
            <person name="Cho J.-C."/>
        </authorList>
    </citation>
    <scope>NUCLEOTIDE SEQUENCE [LARGE SCALE GENOMIC DNA]</scope>
    <source>
        <strain evidence="4">ATCC BAA-594 / HTCC2503 / KCTC 12087</strain>
    </source>
</reference>
<dbReference type="Proteomes" id="UP000001302">
    <property type="component" value="Chromosome"/>
</dbReference>
<protein>
    <submittedName>
        <fullName evidence="3">Heptosyltransferase family protein</fullName>
    </submittedName>
</protein>
<dbReference type="RefSeq" id="WP_013300365.1">
    <property type="nucleotide sequence ID" value="NC_014414.1"/>
</dbReference>
<evidence type="ECO:0000256" key="1">
    <source>
        <dbReference type="ARBA" id="ARBA00022676"/>
    </source>
</evidence>
<dbReference type="OrthoDB" id="9807356at2"/>
<dbReference type="HOGENOM" id="CLU_818457_0_0_5"/>
<sequence length="339" mass="36316">MARQMAGTRILVIKQEGLRQFVEAEPAFSTIRKNHPDAPIDLLTSPLFGQLSKGAPYFDRVLAAGSFADKPAQKELAAQLKRIGYAQIYDLDGTRATLDLKGLLASRRGPKWVGPRRPILRAMSREAGGVAGGVMRKLLADADLEVDDRLPDLRWALNGRKDAATMRPEWFGISGPFALILPSESPAKHWSADAYADIAKALREEGLSSVVLGGEHLAPLAAAIADKAAEKGRTVTAAPAVIDLTGKADLAQMTMLANECAFFVGELSDTLHLCLAVGVPGVVVMSTQETGDDDGLFGRNVVKVTADHLDQIRSDTVITMLRNMGLIEKSIPQLASGGR</sequence>